<reference evidence="4" key="1">
    <citation type="submission" date="2019-03" db="EMBL/GenBank/DDBJ databases">
        <title>Long read genome sequence of the mycoparasitic Pythium oligandrum ATCC 38472 isolated from sugarbeet rhizosphere.</title>
        <authorList>
            <person name="Gaulin E."/>
        </authorList>
    </citation>
    <scope>NUCLEOTIDE SEQUENCE</scope>
    <source>
        <strain evidence="4">ATCC 38472_TT</strain>
    </source>
</reference>
<protein>
    <recommendedName>
        <fullName evidence="6">Short-chain dehydrogenase</fullName>
    </recommendedName>
</protein>
<sequence>MTATPATNTNTILITGSSRGIGLALAKQYHAAGWNVIAAARNPANSKELQQLNVYKTVQLDVSDEASILRAAKELEGEAIDVLVNNAAIGAPNTLQATTKTEFVDAFEVNVVGPFLVSRAFVPHLKAAVAVKGFATIAQITSMLGSITLSTGDLLFPAYRTTKAALNMLNNVIAHELKSDNINAVVICPGSVATDLNGHTGILQPADSAARIVKNIARANAETTGHYFSHEGGEYPW</sequence>
<comment type="similarity">
    <text evidence="3">Belongs to the short-chain dehydrogenases/reductases (SDR) family.</text>
</comment>
<dbReference type="CDD" id="cd05325">
    <property type="entry name" value="carb_red_sniffer_like_SDR_c"/>
    <property type="match status" value="1"/>
</dbReference>
<evidence type="ECO:0000256" key="1">
    <source>
        <dbReference type="ARBA" id="ARBA00022857"/>
    </source>
</evidence>
<keyword evidence="2" id="KW-0560">Oxidoreductase</keyword>
<organism evidence="4 5">
    <name type="scientific">Pythium oligandrum</name>
    <name type="common">Mycoparasitic fungus</name>
    <dbReference type="NCBI Taxonomy" id="41045"/>
    <lineage>
        <taxon>Eukaryota</taxon>
        <taxon>Sar</taxon>
        <taxon>Stramenopiles</taxon>
        <taxon>Oomycota</taxon>
        <taxon>Peronosporomycetes</taxon>
        <taxon>Pythiales</taxon>
        <taxon>Pythiaceae</taxon>
        <taxon>Pythium</taxon>
    </lineage>
</organism>
<dbReference type="InterPro" id="IPR002347">
    <property type="entry name" value="SDR_fam"/>
</dbReference>
<dbReference type="AlphaFoldDB" id="A0A8K1FHQ4"/>
<dbReference type="PRINTS" id="PR00081">
    <property type="entry name" value="GDHRDH"/>
</dbReference>
<dbReference type="PRINTS" id="PR00080">
    <property type="entry name" value="SDRFAMILY"/>
</dbReference>
<evidence type="ECO:0000313" key="4">
    <source>
        <dbReference type="EMBL" id="TMW58993.1"/>
    </source>
</evidence>
<dbReference type="Gene3D" id="3.40.50.720">
    <property type="entry name" value="NAD(P)-binding Rossmann-like Domain"/>
    <property type="match status" value="1"/>
</dbReference>
<dbReference type="PANTHER" id="PTHR43544:SF7">
    <property type="entry name" value="NADB-LER2"/>
    <property type="match status" value="1"/>
</dbReference>
<proteinExistence type="inferred from homology"/>
<evidence type="ECO:0000256" key="3">
    <source>
        <dbReference type="RuleBase" id="RU000363"/>
    </source>
</evidence>
<evidence type="ECO:0000256" key="2">
    <source>
        <dbReference type="ARBA" id="ARBA00023002"/>
    </source>
</evidence>
<name>A0A8K1FHQ4_PYTOL</name>
<dbReference type="Pfam" id="PF00106">
    <property type="entry name" value="adh_short"/>
    <property type="match status" value="1"/>
</dbReference>
<dbReference type="GO" id="GO:0016491">
    <property type="term" value="F:oxidoreductase activity"/>
    <property type="evidence" value="ECO:0007669"/>
    <property type="project" value="UniProtKB-KW"/>
</dbReference>
<keyword evidence="5" id="KW-1185">Reference proteome</keyword>
<dbReference type="OrthoDB" id="68267at2759"/>
<dbReference type="GO" id="GO:0005737">
    <property type="term" value="C:cytoplasm"/>
    <property type="evidence" value="ECO:0007669"/>
    <property type="project" value="TreeGrafter"/>
</dbReference>
<keyword evidence="1" id="KW-0521">NADP</keyword>
<dbReference type="Proteomes" id="UP000794436">
    <property type="component" value="Unassembled WGS sequence"/>
</dbReference>
<accession>A0A8K1FHQ4</accession>
<dbReference type="InterPro" id="IPR051468">
    <property type="entry name" value="Fungal_SecMetab_SDRs"/>
</dbReference>
<gene>
    <name evidence="4" type="ORF">Poli38472_007138</name>
</gene>
<dbReference type="EMBL" id="SPLM01000110">
    <property type="protein sequence ID" value="TMW58993.1"/>
    <property type="molecule type" value="Genomic_DNA"/>
</dbReference>
<evidence type="ECO:0008006" key="6">
    <source>
        <dbReference type="Google" id="ProtNLM"/>
    </source>
</evidence>
<evidence type="ECO:0000313" key="5">
    <source>
        <dbReference type="Proteomes" id="UP000794436"/>
    </source>
</evidence>
<dbReference type="PANTHER" id="PTHR43544">
    <property type="entry name" value="SHORT-CHAIN DEHYDROGENASE/REDUCTASE"/>
    <property type="match status" value="1"/>
</dbReference>
<dbReference type="InterPro" id="IPR036291">
    <property type="entry name" value="NAD(P)-bd_dom_sf"/>
</dbReference>
<dbReference type="SUPFAM" id="SSF51735">
    <property type="entry name" value="NAD(P)-binding Rossmann-fold domains"/>
    <property type="match status" value="1"/>
</dbReference>
<comment type="caution">
    <text evidence="4">The sequence shown here is derived from an EMBL/GenBank/DDBJ whole genome shotgun (WGS) entry which is preliminary data.</text>
</comment>